<protein>
    <submittedName>
        <fullName evidence="1">L-type lectin-domain containing receptor kinase IX.1-like</fullName>
    </submittedName>
</protein>
<keyword evidence="1" id="KW-0675">Receptor</keyword>
<dbReference type="GO" id="GO:0030246">
    <property type="term" value="F:carbohydrate binding"/>
    <property type="evidence" value="ECO:0007669"/>
    <property type="project" value="UniProtKB-KW"/>
</dbReference>
<evidence type="ECO:0000313" key="1">
    <source>
        <dbReference type="EMBL" id="KAA3474586.1"/>
    </source>
</evidence>
<dbReference type="Proteomes" id="UP000325315">
    <property type="component" value="Unassembled WGS sequence"/>
</dbReference>
<proteinExistence type="predicted"/>
<keyword evidence="1" id="KW-0418">Kinase</keyword>
<dbReference type="OrthoDB" id="10605368at2759"/>
<name>A0A5B6VZZ5_9ROSI</name>
<gene>
    <name evidence="1" type="ORF">EPI10_024856</name>
</gene>
<accession>A0A5B6VZZ5</accession>
<keyword evidence="2" id="KW-1185">Reference proteome</keyword>
<comment type="caution">
    <text evidence="1">The sequence shown here is derived from an EMBL/GenBank/DDBJ whole genome shotgun (WGS) entry which is preliminary data.</text>
</comment>
<dbReference type="EMBL" id="SMMG02000005">
    <property type="protein sequence ID" value="KAA3474586.1"/>
    <property type="molecule type" value="Genomic_DNA"/>
</dbReference>
<dbReference type="GO" id="GO:0016301">
    <property type="term" value="F:kinase activity"/>
    <property type="evidence" value="ECO:0007669"/>
    <property type="project" value="UniProtKB-KW"/>
</dbReference>
<keyword evidence="1" id="KW-0808">Transferase</keyword>
<dbReference type="AlphaFoldDB" id="A0A5B6VZZ5"/>
<evidence type="ECO:0000313" key="2">
    <source>
        <dbReference type="Proteomes" id="UP000325315"/>
    </source>
</evidence>
<reference evidence="2" key="1">
    <citation type="journal article" date="2019" name="Plant Biotechnol. J.">
        <title>Genome sequencing of the Australian wild diploid species Gossypium australe highlights disease resistance and delayed gland morphogenesis.</title>
        <authorList>
            <person name="Cai Y."/>
            <person name="Cai X."/>
            <person name="Wang Q."/>
            <person name="Wang P."/>
            <person name="Zhang Y."/>
            <person name="Cai C."/>
            <person name="Xu Y."/>
            <person name="Wang K."/>
            <person name="Zhou Z."/>
            <person name="Wang C."/>
            <person name="Geng S."/>
            <person name="Li B."/>
            <person name="Dong Q."/>
            <person name="Hou Y."/>
            <person name="Wang H."/>
            <person name="Ai P."/>
            <person name="Liu Z."/>
            <person name="Yi F."/>
            <person name="Sun M."/>
            <person name="An G."/>
            <person name="Cheng J."/>
            <person name="Zhang Y."/>
            <person name="Shi Q."/>
            <person name="Xie Y."/>
            <person name="Shi X."/>
            <person name="Chang Y."/>
            <person name="Huang F."/>
            <person name="Chen Y."/>
            <person name="Hong S."/>
            <person name="Mi L."/>
            <person name="Sun Q."/>
            <person name="Zhang L."/>
            <person name="Zhou B."/>
            <person name="Peng R."/>
            <person name="Zhang X."/>
            <person name="Liu F."/>
        </authorList>
    </citation>
    <scope>NUCLEOTIDE SEQUENCE [LARGE SCALE GENOMIC DNA]</scope>
    <source>
        <strain evidence="2">cv. PA1801</strain>
    </source>
</reference>
<sequence>MSGNMNINAISEEEIEGENLSGIRPYDFENDRDCNLSPDLLRMVEQEEKQILPYKESAEIVNLGGRQEKKEVKIRACITAETSETSLSYSKNSKISSHGHIKTWLV</sequence>
<organism evidence="1 2">
    <name type="scientific">Gossypium australe</name>
    <dbReference type="NCBI Taxonomy" id="47621"/>
    <lineage>
        <taxon>Eukaryota</taxon>
        <taxon>Viridiplantae</taxon>
        <taxon>Streptophyta</taxon>
        <taxon>Embryophyta</taxon>
        <taxon>Tracheophyta</taxon>
        <taxon>Spermatophyta</taxon>
        <taxon>Magnoliopsida</taxon>
        <taxon>eudicotyledons</taxon>
        <taxon>Gunneridae</taxon>
        <taxon>Pentapetalae</taxon>
        <taxon>rosids</taxon>
        <taxon>malvids</taxon>
        <taxon>Malvales</taxon>
        <taxon>Malvaceae</taxon>
        <taxon>Malvoideae</taxon>
        <taxon>Gossypium</taxon>
    </lineage>
</organism>
<keyword evidence="1" id="KW-0430">Lectin</keyword>